<evidence type="ECO:0000313" key="1">
    <source>
        <dbReference type="EMBL" id="TPP60770.1"/>
    </source>
</evidence>
<dbReference type="Proteomes" id="UP000316759">
    <property type="component" value="Unassembled WGS sequence"/>
</dbReference>
<protein>
    <submittedName>
        <fullName evidence="1">Uncharacterized protein</fullName>
    </submittedName>
</protein>
<gene>
    <name evidence="1" type="ORF">FGIG_03325</name>
</gene>
<sequence length="106" mass="11885">SEAPKHSGCANLRPTNEVNNLRKADGKQRFTLLMTYDPLDSEQGPVLTSAIGDKVGRYIRLVMPRFIRKQVTSDINSFGAHSKWAFRKTAPSVLIVGTWATLYLTY</sequence>
<organism evidence="1 2">
    <name type="scientific">Fasciola gigantica</name>
    <name type="common">Giant liver fluke</name>
    <dbReference type="NCBI Taxonomy" id="46835"/>
    <lineage>
        <taxon>Eukaryota</taxon>
        <taxon>Metazoa</taxon>
        <taxon>Spiralia</taxon>
        <taxon>Lophotrochozoa</taxon>
        <taxon>Platyhelminthes</taxon>
        <taxon>Trematoda</taxon>
        <taxon>Digenea</taxon>
        <taxon>Plagiorchiida</taxon>
        <taxon>Echinostomata</taxon>
        <taxon>Echinostomatoidea</taxon>
        <taxon>Fasciolidae</taxon>
        <taxon>Fasciola</taxon>
    </lineage>
</organism>
<dbReference type="AlphaFoldDB" id="A0A504YSL9"/>
<proteinExistence type="predicted"/>
<keyword evidence="2" id="KW-1185">Reference proteome</keyword>
<feature type="non-terminal residue" evidence="1">
    <location>
        <position position="1"/>
    </location>
</feature>
<evidence type="ECO:0000313" key="2">
    <source>
        <dbReference type="Proteomes" id="UP000316759"/>
    </source>
</evidence>
<dbReference type="EMBL" id="SUNJ01008999">
    <property type="protein sequence ID" value="TPP60770.1"/>
    <property type="molecule type" value="Genomic_DNA"/>
</dbReference>
<name>A0A504YSL9_FASGI</name>
<accession>A0A504YSL9</accession>
<comment type="caution">
    <text evidence="1">The sequence shown here is derived from an EMBL/GenBank/DDBJ whole genome shotgun (WGS) entry which is preliminary data.</text>
</comment>
<reference evidence="1 2" key="1">
    <citation type="submission" date="2019-04" db="EMBL/GenBank/DDBJ databases">
        <title>Annotation for the trematode Fasciola gigantica.</title>
        <authorList>
            <person name="Choi Y.-J."/>
        </authorList>
    </citation>
    <scope>NUCLEOTIDE SEQUENCE [LARGE SCALE GENOMIC DNA]</scope>
    <source>
        <strain evidence="1">Uganda_cow_1</strain>
    </source>
</reference>